<accession>A0A556TQ59</accession>
<sequence length="147" mass="17547">METWRKGKKDGDVEKGQERWRRREKEIEWLPETDDLMSKIRCSIAEIVNTEAPLISPLNFAACQALPVSTRCSLFPPYYSYFLTHNRRHSGLDFLQFPYERQNQFLTPSRLAQSRQLQRWRRCGFPTCLRRFPSRGLIKRFAEAYEV</sequence>
<dbReference type="EMBL" id="VCAZ01000010">
    <property type="protein sequence ID" value="TSK34815.1"/>
    <property type="molecule type" value="Genomic_DNA"/>
</dbReference>
<organism evidence="1 2">
    <name type="scientific">Bagarius yarrelli</name>
    <name type="common">Goonch</name>
    <name type="synonym">Bagrus yarrelli</name>
    <dbReference type="NCBI Taxonomy" id="175774"/>
    <lineage>
        <taxon>Eukaryota</taxon>
        <taxon>Metazoa</taxon>
        <taxon>Chordata</taxon>
        <taxon>Craniata</taxon>
        <taxon>Vertebrata</taxon>
        <taxon>Euteleostomi</taxon>
        <taxon>Actinopterygii</taxon>
        <taxon>Neopterygii</taxon>
        <taxon>Teleostei</taxon>
        <taxon>Ostariophysi</taxon>
        <taxon>Siluriformes</taxon>
        <taxon>Sisoridae</taxon>
        <taxon>Sisorinae</taxon>
        <taxon>Bagarius</taxon>
    </lineage>
</organism>
<evidence type="ECO:0000313" key="2">
    <source>
        <dbReference type="Proteomes" id="UP000319801"/>
    </source>
</evidence>
<proteinExistence type="predicted"/>
<dbReference type="Proteomes" id="UP000319801">
    <property type="component" value="Unassembled WGS sequence"/>
</dbReference>
<comment type="caution">
    <text evidence="1">The sequence shown here is derived from an EMBL/GenBank/DDBJ whole genome shotgun (WGS) entry which is preliminary data.</text>
</comment>
<keyword evidence="2" id="KW-1185">Reference proteome</keyword>
<evidence type="ECO:0000313" key="1">
    <source>
        <dbReference type="EMBL" id="TSK34815.1"/>
    </source>
</evidence>
<gene>
    <name evidence="1" type="ORF">Baya_4423</name>
</gene>
<name>A0A556TQ59_BAGYA</name>
<reference evidence="1 2" key="1">
    <citation type="journal article" date="2019" name="Genome Biol. Evol.">
        <title>Whole-Genome Sequencing of the Giant Devil Catfish, Bagarius yarrelli.</title>
        <authorList>
            <person name="Jiang W."/>
            <person name="Lv Y."/>
            <person name="Cheng L."/>
            <person name="Yang K."/>
            <person name="Chao B."/>
            <person name="Wang X."/>
            <person name="Li Y."/>
            <person name="Pan X."/>
            <person name="You X."/>
            <person name="Zhang Y."/>
            <person name="Yang J."/>
            <person name="Li J."/>
            <person name="Zhang X."/>
            <person name="Liu S."/>
            <person name="Sun C."/>
            <person name="Yang J."/>
            <person name="Shi Q."/>
        </authorList>
    </citation>
    <scope>NUCLEOTIDE SEQUENCE [LARGE SCALE GENOMIC DNA]</scope>
    <source>
        <strain evidence="1">JWS20170419001</strain>
        <tissue evidence="1">Muscle</tissue>
    </source>
</reference>
<protein>
    <submittedName>
        <fullName evidence="1">Uncharacterized protein</fullName>
    </submittedName>
</protein>
<dbReference type="AlphaFoldDB" id="A0A556TQ59"/>